<gene>
    <name evidence="2" type="ORF">Cni_G24731</name>
</gene>
<accession>A0AAQ3KWE9</accession>
<feature type="region of interest" description="Disordered" evidence="1">
    <location>
        <begin position="1"/>
        <end position="29"/>
    </location>
</feature>
<protein>
    <submittedName>
        <fullName evidence="2">Uncharacterized protein</fullName>
    </submittedName>
</protein>
<keyword evidence="3" id="KW-1185">Reference proteome</keyword>
<dbReference type="EMBL" id="CP136897">
    <property type="protein sequence ID" value="WOL15949.1"/>
    <property type="molecule type" value="Genomic_DNA"/>
</dbReference>
<sequence>MPQPKPENGGVSGSNSGGQHLLNNPQQQRHQILQFGKNNHPISKSHLTIQNTALQILLGASETPTMNPGSHVEVVVQVQEEAVAPPQDQEQLLVMMVEEMVVVVVEEEEEEEEECCFDDDDDDLIGLFPSELTWPSSNGD</sequence>
<evidence type="ECO:0000313" key="3">
    <source>
        <dbReference type="Proteomes" id="UP001327560"/>
    </source>
</evidence>
<dbReference type="AlphaFoldDB" id="A0AAQ3KWE9"/>
<dbReference type="Proteomes" id="UP001327560">
    <property type="component" value="Chromosome 8"/>
</dbReference>
<proteinExistence type="predicted"/>
<evidence type="ECO:0000256" key="1">
    <source>
        <dbReference type="SAM" id="MobiDB-lite"/>
    </source>
</evidence>
<evidence type="ECO:0000313" key="2">
    <source>
        <dbReference type="EMBL" id="WOL15949.1"/>
    </source>
</evidence>
<reference evidence="2 3" key="1">
    <citation type="submission" date="2023-10" db="EMBL/GenBank/DDBJ databases">
        <title>Chromosome-scale genome assembly provides insights into flower coloration mechanisms of Canna indica.</title>
        <authorList>
            <person name="Li C."/>
        </authorList>
    </citation>
    <scope>NUCLEOTIDE SEQUENCE [LARGE SCALE GENOMIC DNA]</scope>
    <source>
        <tissue evidence="2">Flower</tissue>
    </source>
</reference>
<name>A0AAQ3KWE9_9LILI</name>
<organism evidence="2 3">
    <name type="scientific">Canna indica</name>
    <name type="common">Indian-shot</name>
    <dbReference type="NCBI Taxonomy" id="4628"/>
    <lineage>
        <taxon>Eukaryota</taxon>
        <taxon>Viridiplantae</taxon>
        <taxon>Streptophyta</taxon>
        <taxon>Embryophyta</taxon>
        <taxon>Tracheophyta</taxon>
        <taxon>Spermatophyta</taxon>
        <taxon>Magnoliopsida</taxon>
        <taxon>Liliopsida</taxon>
        <taxon>Zingiberales</taxon>
        <taxon>Cannaceae</taxon>
        <taxon>Canna</taxon>
    </lineage>
</organism>